<dbReference type="GO" id="GO:0006107">
    <property type="term" value="P:oxaloacetate metabolic process"/>
    <property type="evidence" value="ECO:0007669"/>
    <property type="project" value="TreeGrafter"/>
</dbReference>
<evidence type="ECO:0000313" key="4">
    <source>
        <dbReference type="EMBL" id="MBB3092517.1"/>
    </source>
</evidence>
<comment type="cofactor">
    <cofactor evidence="1">
        <name>Mg(2+)</name>
        <dbReference type="ChEBI" id="CHEBI:18420"/>
    </cofactor>
</comment>
<keyword evidence="3" id="KW-0460">Magnesium</keyword>
<dbReference type="InterPro" id="IPR054255">
    <property type="entry name" value="DUF6986"/>
</dbReference>
<sequence>MRLCGQDYDEIDAGLAGHDAFLRARYPGERAGRQPVHTVYVPADRLDDFRDWGAIALRAMDEHDFPWPDPAVRAKLAREPIEDLRVDFEDGYGVRDDDQEDAAVRRAAAILAAGPRPPFLGIRIKSLEAATRRRSLRTLDLFLDTYQDLFTVTLPKVSGPDQVTAMVTLCEKLEKAYGLSAGAVTFEIQVELPSAVLAADGTVTVARLITAAGGRCTGLHYGTYDYSAAAGVAAAYQSMEHPVADYAKAVMQAAAAQTGVRLSDGSTNILPVGGTAQVREAWELHRRLVRRSLERGYYQGWDLHPAQLPTRYAATYEFFRDGRDTAVTRLRRYLDRQDSGIADEPATARALAGYLLRGLDCGALDDASFPRAELTALT</sequence>
<dbReference type="InterPro" id="IPR040442">
    <property type="entry name" value="Pyrv_kinase-like_dom_sf"/>
</dbReference>
<name>A0A7W5FBR4_9ACTN</name>
<dbReference type="PANTHER" id="PTHR32308:SF10">
    <property type="entry name" value="CITRATE LYASE SUBUNIT BETA"/>
    <property type="match status" value="1"/>
</dbReference>
<gene>
    <name evidence="4" type="ORF">FHR83_000151</name>
</gene>
<dbReference type="RefSeq" id="WP_183215461.1">
    <property type="nucleotide sequence ID" value="NZ_BMPW01000001.1"/>
</dbReference>
<comment type="caution">
    <text evidence="4">The sequence shown here is derived from an EMBL/GenBank/DDBJ whole genome shotgun (WGS) entry which is preliminary data.</text>
</comment>
<evidence type="ECO:0000256" key="2">
    <source>
        <dbReference type="ARBA" id="ARBA00022723"/>
    </source>
</evidence>
<organism evidence="4 5">
    <name type="scientific">Actinoplanes campanulatus</name>
    <dbReference type="NCBI Taxonomy" id="113559"/>
    <lineage>
        <taxon>Bacteria</taxon>
        <taxon>Bacillati</taxon>
        <taxon>Actinomycetota</taxon>
        <taxon>Actinomycetes</taxon>
        <taxon>Micromonosporales</taxon>
        <taxon>Micromonosporaceae</taxon>
        <taxon>Actinoplanes</taxon>
    </lineage>
</organism>
<accession>A0A7W5FBR4</accession>
<dbReference type="Proteomes" id="UP000590749">
    <property type="component" value="Unassembled WGS sequence"/>
</dbReference>
<protein>
    <submittedName>
        <fullName evidence="4">Citrate lyase beta subunit</fullName>
    </submittedName>
</protein>
<reference evidence="4 5" key="1">
    <citation type="submission" date="2020-08" db="EMBL/GenBank/DDBJ databases">
        <title>Genomic Encyclopedia of Type Strains, Phase III (KMG-III): the genomes of soil and plant-associated and newly described type strains.</title>
        <authorList>
            <person name="Whitman W."/>
        </authorList>
    </citation>
    <scope>NUCLEOTIDE SEQUENCE [LARGE SCALE GENOMIC DNA]</scope>
    <source>
        <strain evidence="4 5">CECT 3287</strain>
    </source>
</reference>
<evidence type="ECO:0000313" key="5">
    <source>
        <dbReference type="Proteomes" id="UP000590749"/>
    </source>
</evidence>
<dbReference type="Gene3D" id="3.20.20.60">
    <property type="entry name" value="Phosphoenolpyruvate-binding domains"/>
    <property type="match status" value="1"/>
</dbReference>
<keyword evidence="5" id="KW-1185">Reference proteome</keyword>
<keyword evidence="2" id="KW-0479">Metal-binding</keyword>
<dbReference type="GO" id="GO:0000287">
    <property type="term" value="F:magnesium ion binding"/>
    <property type="evidence" value="ECO:0007669"/>
    <property type="project" value="TreeGrafter"/>
</dbReference>
<dbReference type="PANTHER" id="PTHR32308">
    <property type="entry name" value="LYASE BETA SUBUNIT, PUTATIVE (AFU_ORTHOLOGUE AFUA_4G13030)-RELATED"/>
    <property type="match status" value="1"/>
</dbReference>
<dbReference type="EMBL" id="JACHXF010000001">
    <property type="protein sequence ID" value="MBB3092517.1"/>
    <property type="molecule type" value="Genomic_DNA"/>
</dbReference>
<evidence type="ECO:0000256" key="1">
    <source>
        <dbReference type="ARBA" id="ARBA00001946"/>
    </source>
</evidence>
<dbReference type="GO" id="GO:0016829">
    <property type="term" value="F:lyase activity"/>
    <property type="evidence" value="ECO:0007669"/>
    <property type="project" value="UniProtKB-KW"/>
</dbReference>
<keyword evidence="4" id="KW-0456">Lyase</keyword>
<dbReference type="InterPro" id="IPR015813">
    <property type="entry name" value="Pyrv/PenolPyrv_kinase-like_dom"/>
</dbReference>
<dbReference type="SUPFAM" id="SSF51621">
    <property type="entry name" value="Phosphoenolpyruvate/pyruvate domain"/>
    <property type="match status" value="1"/>
</dbReference>
<evidence type="ECO:0000256" key="3">
    <source>
        <dbReference type="ARBA" id="ARBA00022842"/>
    </source>
</evidence>
<dbReference type="AlphaFoldDB" id="A0A7W5FBR4"/>
<proteinExistence type="predicted"/>
<dbReference type="Pfam" id="PF22484">
    <property type="entry name" value="DUF6986"/>
    <property type="match status" value="1"/>
</dbReference>